<evidence type="ECO:0000313" key="2">
    <source>
        <dbReference type="EMBL" id="GAA3633243.1"/>
    </source>
</evidence>
<protein>
    <submittedName>
        <fullName evidence="2">Uncharacterized protein</fullName>
    </submittedName>
</protein>
<name>A0ABP7AJ04_9ACTN</name>
<organism evidence="2 3">
    <name type="scientific">Microlunatus ginsengisoli</name>
    <dbReference type="NCBI Taxonomy" id="363863"/>
    <lineage>
        <taxon>Bacteria</taxon>
        <taxon>Bacillati</taxon>
        <taxon>Actinomycetota</taxon>
        <taxon>Actinomycetes</taxon>
        <taxon>Propionibacteriales</taxon>
        <taxon>Propionibacteriaceae</taxon>
        <taxon>Microlunatus</taxon>
    </lineage>
</organism>
<dbReference type="EMBL" id="BAABAB010000031">
    <property type="protein sequence ID" value="GAA3633243.1"/>
    <property type="molecule type" value="Genomic_DNA"/>
</dbReference>
<reference evidence="3" key="1">
    <citation type="journal article" date="2019" name="Int. J. Syst. Evol. Microbiol.">
        <title>The Global Catalogue of Microorganisms (GCM) 10K type strain sequencing project: providing services to taxonomists for standard genome sequencing and annotation.</title>
        <authorList>
            <consortium name="The Broad Institute Genomics Platform"/>
            <consortium name="The Broad Institute Genome Sequencing Center for Infectious Disease"/>
            <person name="Wu L."/>
            <person name="Ma J."/>
        </authorList>
    </citation>
    <scope>NUCLEOTIDE SEQUENCE [LARGE SCALE GENOMIC DNA]</scope>
    <source>
        <strain evidence="3">JCM 16929</strain>
    </source>
</reference>
<evidence type="ECO:0000313" key="3">
    <source>
        <dbReference type="Proteomes" id="UP001501490"/>
    </source>
</evidence>
<accession>A0ABP7AJ04</accession>
<dbReference type="Proteomes" id="UP001501490">
    <property type="component" value="Unassembled WGS sequence"/>
</dbReference>
<feature type="region of interest" description="Disordered" evidence="1">
    <location>
        <begin position="1"/>
        <end position="28"/>
    </location>
</feature>
<sequence length="110" mass="11871">MVEARMASSTWPGPGSGSGSSRRSVLELPGRITPRMGGSVRVVVWATESGMPRRLIGRTEMQSYARYRSDASRLIDLIEPDPSSAGISFQHATQAPSAAQSSRVVTTRYC</sequence>
<comment type="caution">
    <text evidence="2">The sequence shown here is derived from an EMBL/GenBank/DDBJ whole genome shotgun (WGS) entry which is preliminary data.</text>
</comment>
<keyword evidence="3" id="KW-1185">Reference proteome</keyword>
<evidence type="ECO:0000256" key="1">
    <source>
        <dbReference type="SAM" id="MobiDB-lite"/>
    </source>
</evidence>
<gene>
    <name evidence="2" type="ORF">GCM10022236_39790</name>
</gene>
<proteinExistence type="predicted"/>